<dbReference type="Proteomes" id="UP001230328">
    <property type="component" value="Unassembled WGS sequence"/>
</dbReference>
<evidence type="ECO:0000313" key="1">
    <source>
        <dbReference type="EMBL" id="MDQ1031250.1"/>
    </source>
</evidence>
<dbReference type="RefSeq" id="WP_307527261.1">
    <property type="nucleotide sequence ID" value="NZ_JAUSZI010000002.1"/>
</dbReference>
<name>A0ABU0T609_9ACTN</name>
<comment type="caution">
    <text evidence="1">The sequence shown here is derived from an EMBL/GenBank/DDBJ whole genome shotgun (WGS) entry which is preliminary data.</text>
</comment>
<organism evidence="1 2">
    <name type="scientific">Streptomyces umbrinus</name>
    <dbReference type="NCBI Taxonomy" id="67370"/>
    <lineage>
        <taxon>Bacteria</taxon>
        <taxon>Bacillati</taxon>
        <taxon>Actinomycetota</taxon>
        <taxon>Actinomycetes</taxon>
        <taxon>Kitasatosporales</taxon>
        <taxon>Streptomycetaceae</taxon>
        <taxon>Streptomyces</taxon>
        <taxon>Streptomyces phaeochromogenes group</taxon>
    </lineage>
</organism>
<keyword evidence="2" id="KW-1185">Reference proteome</keyword>
<gene>
    <name evidence="1" type="ORF">QF035_008832</name>
</gene>
<dbReference type="EMBL" id="JAUSZI010000002">
    <property type="protein sequence ID" value="MDQ1031250.1"/>
    <property type="molecule type" value="Genomic_DNA"/>
</dbReference>
<evidence type="ECO:0000313" key="2">
    <source>
        <dbReference type="Proteomes" id="UP001230328"/>
    </source>
</evidence>
<accession>A0ABU0T609</accession>
<reference evidence="1 2" key="1">
    <citation type="submission" date="2023-07" db="EMBL/GenBank/DDBJ databases">
        <title>Comparative genomics of wheat-associated soil bacteria to identify genetic determinants of phenazine resistance.</title>
        <authorList>
            <person name="Mouncey N."/>
        </authorList>
    </citation>
    <scope>NUCLEOTIDE SEQUENCE [LARGE SCALE GENOMIC DNA]</scope>
    <source>
        <strain evidence="1 2">V2I4</strain>
    </source>
</reference>
<protein>
    <submittedName>
        <fullName evidence="1">Uncharacterized protein</fullName>
    </submittedName>
</protein>
<sequence>MMTHHYKRPEKYYVTPGETVVVKCGASECMMSMGLTNKFMPVTILDNGYGQMRDPQVGHDYSMPTPLSWISCFYEDTDGRYGTEVYEIGVGHTVTHASGRFYVYVDGKKLYGVQSPRFEEMREAAREMHGRDIPSAEVRFLENSRCLPISWSRSVVVPLDTEVRGHVTRTYRDTWVDLPTHFNLFAGRHHLQEGLRVTQDSNEPQVWTFYSTGEAYGAVQCREEIHDGDVLVIEREKVVGIAETWPFALTEAFGELHTLKPDFRTYKDGAYAASIPVAEREAARIGVPLTRLDAVATERFAPDFDLRGSRYTVESMERLLPELPAVHLTAEYVTRVVESALLRIPLPPVIVSVDTDRHTYVVRSGGAYLSALREFCRGGSEYRLTGGEFELPDGFPDATFAELPGWGKTRIREANVRWFQVRPVPDALVESLARRMCGWPGEVA</sequence>
<proteinExistence type="predicted"/>